<evidence type="ECO:0000256" key="1">
    <source>
        <dbReference type="ARBA" id="ARBA00000085"/>
    </source>
</evidence>
<dbReference type="Gene3D" id="3.30.565.10">
    <property type="entry name" value="Histidine kinase-like ATPase, C-terminal domain"/>
    <property type="match status" value="1"/>
</dbReference>
<dbReference type="InterPro" id="IPR036890">
    <property type="entry name" value="HATPase_C_sf"/>
</dbReference>
<dbReference type="SUPFAM" id="SSF55874">
    <property type="entry name" value="ATPase domain of HSP90 chaperone/DNA topoisomerase II/histidine kinase"/>
    <property type="match status" value="1"/>
</dbReference>
<dbReference type="PANTHER" id="PTHR24421">
    <property type="entry name" value="NITRATE/NITRITE SENSOR PROTEIN NARX-RELATED"/>
    <property type="match status" value="1"/>
</dbReference>
<dbReference type="Gene3D" id="3.30.450.40">
    <property type="match status" value="1"/>
</dbReference>
<evidence type="ECO:0000256" key="8">
    <source>
        <dbReference type="ARBA" id="ARBA00022777"/>
    </source>
</evidence>
<evidence type="ECO:0000256" key="12">
    <source>
        <dbReference type="ARBA" id="ARBA00023136"/>
    </source>
</evidence>
<dbReference type="Gene3D" id="1.20.120.620">
    <property type="entry name" value="Backbone structure of the membrane domain of e. Coli histidine kinase receptor kdpd"/>
    <property type="match status" value="1"/>
</dbReference>
<keyword evidence="7" id="KW-0547">Nucleotide-binding</keyword>
<keyword evidence="6 13" id="KW-0812">Transmembrane</keyword>
<dbReference type="InterPro" id="IPR029016">
    <property type="entry name" value="GAF-like_dom_sf"/>
</dbReference>
<dbReference type="GO" id="GO:0046983">
    <property type="term" value="F:protein dimerization activity"/>
    <property type="evidence" value="ECO:0007669"/>
    <property type="project" value="InterPro"/>
</dbReference>
<keyword evidence="4" id="KW-0597">Phosphoprotein</keyword>
<dbReference type="InterPro" id="IPR005467">
    <property type="entry name" value="His_kinase_dom"/>
</dbReference>
<dbReference type="PROSITE" id="PS50109">
    <property type="entry name" value="HIS_KIN"/>
    <property type="match status" value="1"/>
</dbReference>
<sequence>MSLLVHPTTPPLWLGIVVAASLIAVESLLVLLLEHLAPGNTFGAVFLLGVLVVSAGWGFGLSVATTLASALVYVYVHLETNGSVLPSEVEDWMAIVIFLPIAFLANVLAGQARLRTAEAEQRRREAEASRDQLGVLADQQAALRRVATRVARGASPSEVFSAVADELARCLNAATASVNSFDDGMATVVAVAAPAPGIMRAPRVGERHTLSEGDNIATRVYHTGRAARLDGSELQKAPDSVAARLREMGLRSTVAVPIIVDERVWGMAAVGSLRPEPLLADTEARTSDFADLVATAVANAATRAELLASRARIVAAGDQARRRLERDLHDGAQQRLVSLGLELRKAEASVPPPQNDLKEQLSHIVSGLTGVSEDLQQFSRGIHPAILSKGGLGSAIRTLARRSAVPVTLDIAVDRPLPESAEVAAYYVVSETLTNAAKHAQASEVHVSARAEDDTLDLMIQDDGVGGADSRKGSGLIGLIDRVEALGGHLEITSQPGNGTVLHVTIPVEPVRSRRPPP</sequence>
<dbReference type="Pfam" id="PF13493">
    <property type="entry name" value="DUF4118"/>
    <property type="match status" value="1"/>
</dbReference>
<name>A0A1H4IQN9_RHOJO</name>
<dbReference type="EMBL" id="FNTL01000002">
    <property type="protein sequence ID" value="SEB36431.1"/>
    <property type="molecule type" value="Genomic_DNA"/>
</dbReference>
<dbReference type="RefSeq" id="WP_240319567.1">
    <property type="nucleotide sequence ID" value="NZ_FNTL01000002.1"/>
</dbReference>
<dbReference type="SUPFAM" id="SSF55781">
    <property type="entry name" value="GAF domain-like"/>
    <property type="match status" value="1"/>
</dbReference>
<keyword evidence="5" id="KW-0808">Transferase</keyword>
<evidence type="ECO:0000256" key="3">
    <source>
        <dbReference type="ARBA" id="ARBA00012438"/>
    </source>
</evidence>
<evidence type="ECO:0000259" key="14">
    <source>
        <dbReference type="PROSITE" id="PS50109"/>
    </source>
</evidence>
<dbReference type="InterPro" id="IPR050482">
    <property type="entry name" value="Sensor_HK_TwoCompSys"/>
</dbReference>
<proteinExistence type="predicted"/>
<dbReference type="CDD" id="cd16917">
    <property type="entry name" value="HATPase_UhpB-NarQ-NarX-like"/>
    <property type="match status" value="1"/>
</dbReference>
<dbReference type="Pfam" id="PF07730">
    <property type="entry name" value="HisKA_3"/>
    <property type="match status" value="1"/>
</dbReference>
<dbReference type="InterPro" id="IPR003018">
    <property type="entry name" value="GAF"/>
</dbReference>
<evidence type="ECO:0000313" key="16">
    <source>
        <dbReference type="Proteomes" id="UP000183407"/>
    </source>
</evidence>
<comment type="catalytic activity">
    <reaction evidence="1">
        <text>ATP + protein L-histidine = ADP + protein N-phospho-L-histidine.</text>
        <dbReference type="EC" id="2.7.13.3"/>
    </reaction>
</comment>
<feature type="transmembrane region" description="Helical" evidence="13">
    <location>
        <begin position="92"/>
        <end position="114"/>
    </location>
</feature>
<dbReference type="Gene3D" id="1.20.5.1930">
    <property type="match status" value="1"/>
</dbReference>
<dbReference type="InterPro" id="IPR003594">
    <property type="entry name" value="HATPase_dom"/>
</dbReference>
<dbReference type="InterPro" id="IPR011712">
    <property type="entry name" value="Sig_transdc_His_kin_sub3_dim/P"/>
</dbReference>
<dbReference type="PANTHER" id="PTHR24421:SF10">
    <property type="entry name" value="NITRATE_NITRITE SENSOR PROTEIN NARQ"/>
    <property type="match status" value="1"/>
</dbReference>
<evidence type="ECO:0000313" key="15">
    <source>
        <dbReference type="EMBL" id="SEB36431.1"/>
    </source>
</evidence>
<evidence type="ECO:0000256" key="7">
    <source>
        <dbReference type="ARBA" id="ARBA00022741"/>
    </source>
</evidence>
<reference evidence="16" key="1">
    <citation type="submission" date="2016-10" db="EMBL/GenBank/DDBJ databases">
        <authorList>
            <person name="Varghese N."/>
        </authorList>
    </citation>
    <scope>NUCLEOTIDE SEQUENCE [LARGE SCALE GENOMIC DNA]</scope>
    <source>
        <strain evidence="16">DSM 44719</strain>
    </source>
</reference>
<dbReference type="InterPro" id="IPR038318">
    <property type="entry name" value="KdpD_sf"/>
</dbReference>
<dbReference type="GO" id="GO:0000155">
    <property type="term" value="F:phosphorelay sensor kinase activity"/>
    <property type="evidence" value="ECO:0007669"/>
    <property type="project" value="InterPro"/>
</dbReference>
<dbReference type="SMART" id="SM00065">
    <property type="entry name" value="GAF"/>
    <property type="match status" value="1"/>
</dbReference>
<keyword evidence="11" id="KW-0902">Two-component regulatory system</keyword>
<dbReference type="EC" id="2.7.13.3" evidence="3"/>
<dbReference type="Pfam" id="PF01590">
    <property type="entry name" value="GAF"/>
    <property type="match status" value="1"/>
</dbReference>
<evidence type="ECO:0000256" key="10">
    <source>
        <dbReference type="ARBA" id="ARBA00022989"/>
    </source>
</evidence>
<evidence type="ECO:0000256" key="13">
    <source>
        <dbReference type="SAM" id="Phobius"/>
    </source>
</evidence>
<evidence type="ECO:0000256" key="6">
    <source>
        <dbReference type="ARBA" id="ARBA00022692"/>
    </source>
</evidence>
<feature type="transmembrane region" description="Helical" evidence="13">
    <location>
        <begin position="45"/>
        <end position="72"/>
    </location>
</feature>
<keyword evidence="9" id="KW-0067">ATP-binding</keyword>
<evidence type="ECO:0000256" key="9">
    <source>
        <dbReference type="ARBA" id="ARBA00022840"/>
    </source>
</evidence>
<organism evidence="15 16">
    <name type="scientific">Rhodococcus jostii</name>
    <dbReference type="NCBI Taxonomy" id="132919"/>
    <lineage>
        <taxon>Bacteria</taxon>
        <taxon>Bacillati</taxon>
        <taxon>Actinomycetota</taxon>
        <taxon>Actinomycetes</taxon>
        <taxon>Mycobacteriales</taxon>
        <taxon>Nocardiaceae</taxon>
        <taxon>Rhodococcus</taxon>
    </lineage>
</organism>
<dbReference type="AlphaFoldDB" id="A0A1H4IQN9"/>
<dbReference type="InterPro" id="IPR025201">
    <property type="entry name" value="KdpD_TM"/>
</dbReference>
<evidence type="ECO:0000256" key="11">
    <source>
        <dbReference type="ARBA" id="ARBA00023012"/>
    </source>
</evidence>
<dbReference type="SMART" id="SM00387">
    <property type="entry name" value="HATPase_c"/>
    <property type="match status" value="1"/>
</dbReference>
<evidence type="ECO:0000256" key="2">
    <source>
        <dbReference type="ARBA" id="ARBA00004141"/>
    </source>
</evidence>
<feature type="transmembrane region" description="Helical" evidence="13">
    <location>
        <begin position="12"/>
        <end position="33"/>
    </location>
</feature>
<feature type="domain" description="Histidine kinase" evidence="14">
    <location>
        <begin position="428"/>
        <end position="510"/>
    </location>
</feature>
<protein>
    <recommendedName>
        <fullName evidence="3">histidine kinase</fullName>
        <ecNumber evidence="3">2.7.13.3</ecNumber>
    </recommendedName>
</protein>
<keyword evidence="8 15" id="KW-0418">Kinase</keyword>
<evidence type="ECO:0000256" key="5">
    <source>
        <dbReference type="ARBA" id="ARBA00022679"/>
    </source>
</evidence>
<evidence type="ECO:0000256" key="4">
    <source>
        <dbReference type="ARBA" id="ARBA00022553"/>
    </source>
</evidence>
<keyword evidence="10 13" id="KW-1133">Transmembrane helix</keyword>
<accession>A0A1H4IQN9</accession>
<dbReference type="Pfam" id="PF02518">
    <property type="entry name" value="HATPase_c"/>
    <property type="match status" value="1"/>
</dbReference>
<dbReference type="GO" id="GO:0016020">
    <property type="term" value="C:membrane"/>
    <property type="evidence" value="ECO:0007669"/>
    <property type="project" value="UniProtKB-SubCell"/>
</dbReference>
<gene>
    <name evidence="15" type="ORF">SAMN04490220_0399</name>
</gene>
<dbReference type="GO" id="GO:0005524">
    <property type="term" value="F:ATP binding"/>
    <property type="evidence" value="ECO:0007669"/>
    <property type="project" value="UniProtKB-KW"/>
</dbReference>
<comment type="subcellular location">
    <subcellularLocation>
        <location evidence="2">Membrane</location>
        <topology evidence="2">Multi-pass membrane protein</topology>
    </subcellularLocation>
</comment>
<keyword evidence="12 13" id="KW-0472">Membrane</keyword>
<dbReference type="Proteomes" id="UP000183407">
    <property type="component" value="Unassembled WGS sequence"/>
</dbReference>